<evidence type="ECO:0000313" key="1">
    <source>
        <dbReference type="EMBL" id="CAB4801689.1"/>
    </source>
</evidence>
<dbReference type="EMBL" id="CAFAAK010000122">
    <property type="protein sequence ID" value="CAB4801689.1"/>
    <property type="molecule type" value="Genomic_DNA"/>
</dbReference>
<sequence length="248" mass="26550">MALPQNDFGSPEFLCGEPTIALVWVKDHAFIKRNAQFEHCCVASEVLIGQEKDFLALVESPFKCALGIGRRAHRSTMATGKGLDRGGAVHVSNGNCLIGDAGVGEDGPGFFYLRNGGHVGHGTTCGEVRKDDLLVGLRENVSAFGHEVHAAKHDVWSIRVRGCELCKLERVAGYVSKGDDVIALIVVPENEHLITQSSLRGSGSLDQVRVTSRGQIAWAFHAALATGIRGLAEDVQFDGGHVFIVPQG</sequence>
<protein>
    <submittedName>
        <fullName evidence="1">Unannotated protein</fullName>
    </submittedName>
</protein>
<gene>
    <name evidence="1" type="ORF">UFOPK3024_00643</name>
</gene>
<proteinExistence type="predicted"/>
<name>A0A6J6XYW5_9ZZZZ</name>
<organism evidence="1">
    <name type="scientific">freshwater metagenome</name>
    <dbReference type="NCBI Taxonomy" id="449393"/>
    <lineage>
        <taxon>unclassified sequences</taxon>
        <taxon>metagenomes</taxon>
        <taxon>ecological metagenomes</taxon>
    </lineage>
</organism>
<dbReference type="AlphaFoldDB" id="A0A6J6XYW5"/>
<reference evidence="1" key="1">
    <citation type="submission" date="2020-05" db="EMBL/GenBank/DDBJ databases">
        <authorList>
            <person name="Chiriac C."/>
            <person name="Salcher M."/>
            <person name="Ghai R."/>
            <person name="Kavagutti S V."/>
        </authorList>
    </citation>
    <scope>NUCLEOTIDE SEQUENCE</scope>
</reference>
<accession>A0A6J6XYW5</accession>